<dbReference type="InterPro" id="IPR050167">
    <property type="entry name" value="Ser_Thr_protein_kinase"/>
</dbReference>
<feature type="domain" description="Protein kinase" evidence="1">
    <location>
        <begin position="18"/>
        <end position="269"/>
    </location>
</feature>
<reference evidence="2" key="1">
    <citation type="submission" date="2023-04" db="EMBL/GenBank/DDBJ databases">
        <title>Genomic characterization of avipoxvirus isolates from Andean condor (Vultur gryphus).</title>
        <authorList>
            <person name="Butt S.L."/>
            <person name="Do Nascimento G.M."/>
            <person name="Tripathy D.N."/>
            <person name="Diel D.G."/>
        </authorList>
    </citation>
    <scope>NUCLEOTIDE SEQUENCE</scope>
    <source>
        <strain evidence="2">CDPV99</strain>
    </source>
</reference>
<dbReference type="InterPro" id="IPR000719">
    <property type="entry name" value="Prot_kinase_dom"/>
</dbReference>
<dbReference type="Gene3D" id="3.30.200.20">
    <property type="entry name" value="Phosphorylase Kinase, domain 1"/>
    <property type="match status" value="1"/>
</dbReference>
<dbReference type="SUPFAM" id="SSF56112">
    <property type="entry name" value="Protein kinase-like (PK-like)"/>
    <property type="match status" value="1"/>
</dbReference>
<dbReference type="InterPro" id="IPR001245">
    <property type="entry name" value="Ser-Thr/Tyr_kinase_cat_dom"/>
</dbReference>
<keyword evidence="2" id="KW-0808">Transferase</keyword>
<dbReference type="Gene3D" id="1.10.510.10">
    <property type="entry name" value="Transferase(Phosphotransferase) domain 1"/>
    <property type="match status" value="1"/>
</dbReference>
<dbReference type="PROSITE" id="PS50011">
    <property type="entry name" value="PROTEIN_KINASE_DOM"/>
    <property type="match status" value="1"/>
</dbReference>
<sequence length="272" mass="31624">MSTELQFNDIKNIEIKDIEDYLSVYTGDYYSIHSGKYDKEPVTIKLLANDQNDIKKIIKEINMLRSFRFTPNVIRLLGYIYDDSLSNVSYGIVVEDICLTLREYIDNNKNLSYDIKACIMLDAVKGLEALHTKGETPILHQNLTSESFYMTKNNILKIGIGARYKLSNRVNFMAYLDYNLLIDIFSEYTNISEIYSLGVVLWEILTGKIPFENMDYNSIYNMLIRDNISEPLPLDAPLELQSIITACRHKEYSRRPSITSMRIFLHQYTINI</sequence>
<dbReference type="PANTHER" id="PTHR23257">
    <property type="entry name" value="SERINE-THREONINE PROTEIN KINASE"/>
    <property type="match status" value="1"/>
</dbReference>
<dbReference type="EMBL" id="OQ865376">
    <property type="protein sequence ID" value="WHV01394.1"/>
    <property type="molecule type" value="Genomic_DNA"/>
</dbReference>
<accession>A0AAT9UQD9</accession>
<keyword evidence="2" id="KW-0418">Kinase</keyword>
<protein>
    <submittedName>
        <fullName evidence="2">Mixed lineage kinase domain-like protein</fullName>
    </submittedName>
</protein>
<evidence type="ECO:0000259" key="1">
    <source>
        <dbReference type="PROSITE" id="PS50011"/>
    </source>
</evidence>
<dbReference type="GO" id="GO:0004672">
    <property type="term" value="F:protein kinase activity"/>
    <property type="evidence" value="ECO:0007669"/>
    <property type="project" value="InterPro"/>
</dbReference>
<dbReference type="InterPro" id="IPR011009">
    <property type="entry name" value="Kinase-like_dom_sf"/>
</dbReference>
<dbReference type="GO" id="GO:0005524">
    <property type="term" value="F:ATP binding"/>
    <property type="evidence" value="ECO:0007669"/>
    <property type="project" value="InterPro"/>
</dbReference>
<proteinExistence type="predicted"/>
<gene>
    <name evidence="2" type="ORF">CDPV99-278</name>
</gene>
<evidence type="ECO:0000313" key="2">
    <source>
        <dbReference type="EMBL" id="WHV01394.1"/>
    </source>
</evidence>
<name>A0AAT9UQD9_9POXV</name>
<dbReference type="GO" id="GO:0007165">
    <property type="term" value="P:signal transduction"/>
    <property type="evidence" value="ECO:0007669"/>
    <property type="project" value="TreeGrafter"/>
</dbReference>
<organism evidence="2">
    <name type="scientific">Condorpox virus</name>
    <dbReference type="NCBI Taxonomy" id="3049970"/>
    <lineage>
        <taxon>Viruses</taxon>
        <taxon>Varidnaviria</taxon>
        <taxon>Bamfordvirae</taxon>
        <taxon>Nucleocytoviricota</taxon>
        <taxon>Pokkesviricetes</taxon>
        <taxon>Chitovirales</taxon>
        <taxon>Poxviridae</taxon>
        <taxon>Chordopoxvirinae</taxon>
        <taxon>Avipoxvirus</taxon>
    </lineage>
</organism>
<dbReference type="Pfam" id="PF07714">
    <property type="entry name" value="PK_Tyr_Ser-Thr"/>
    <property type="match status" value="1"/>
</dbReference>